<dbReference type="Pfam" id="PF03781">
    <property type="entry name" value="FGE-sulfatase"/>
    <property type="match status" value="1"/>
</dbReference>
<protein>
    <recommendedName>
        <fullName evidence="2">Sulfatase-modifying factor enzyme-like domain-containing protein</fullName>
    </recommendedName>
</protein>
<reference evidence="3 4" key="1">
    <citation type="submission" date="2018-07" db="EMBL/GenBank/DDBJ databases">
        <title>Venubactetium sediminum gen. nov., sp. nov., isolated from a marine solar saltern.</title>
        <authorList>
            <person name="Wang S."/>
        </authorList>
    </citation>
    <scope>NUCLEOTIDE SEQUENCE [LARGE SCALE GENOMIC DNA]</scope>
    <source>
        <strain evidence="3 4">WD2A32</strain>
    </source>
</reference>
<evidence type="ECO:0000313" key="3">
    <source>
        <dbReference type="EMBL" id="RDD61692.1"/>
    </source>
</evidence>
<keyword evidence="1" id="KW-0732">Signal</keyword>
<dbReference type="InterPro" id="IPR016187">
    <property type="entry name" value="CTDL_fold"/>
</dbReference>
<dbReference type="AlphaFoldDB" id="A0A369TA16"/>
<dbReference type="Proteomes" id="UP000253941">
    <property type="component" value="Unassembled WGS sequence"/>
</dbReference>
<evidence type="ECO:0000259" key="2">
    <source>
        <dbReference type="Pfam" id="PF03781"/>
    </source>
</evidence>
<evidence type="ECO:0000313" key="4">
    <source>
        <dbReference type="Proteomes" id="UP000253941"/>
    </source>
</evidence>
<feature type="chain" id="PRO_5017035364" description="Sulfatase-modifying factor enzyme-like domain-containing protein" evidence="1">
    <location>
        <begin position="20"/>
        <end position="282"/>
    </location>
</feature>
<dbReference type="SUPFAM" id="SSF56436">
    <property type="entry name" value="C-type lectin-like"/>
    <property type="match status" value="1"/>
</dbReference>
<name>A0A369TA16_9PROT</name>
<sequence length="282" mass="30967">MRCSLLLCALLLCAAQATAGDDGPLVPETVAIPAGEFIAGSDRAEREYAYSLDEKAYGHSITRKQGWYEGERAKGLARTKAFRIMATPVTNRQYAAFVKATGYRAPDVDRATWEGYGLIHPYRRTRRFAWTAGEPPEGRLDHPVVLVTHADAVAYAEWLSSVTPRDWRLPGELEWEKAMRGRDGRVFPWGGRWDPAKLNSHDAGPFDTTPVGSYPGGASPYGVLDPAGQLYEWTADPHGAGRFTVKGGSWDDKGCGVCRPAARHGRPADIKHILVGFRLVAE</sequence>
<accession>A0A369TA16</accession>
<dbReference type="GO" id="GO:0120147">
    <property type="term" value="F:formylglycine-generating oxidase activity"/>
    <property type="evidence" value="ECO:0007669"/>
    <property type="project" value="TreeGrafter"/>
</dbReference>
<comment type="caution">
    <text evidence="3">The sequence shown here is derived from an EMBL/GenBank/DDBJ whole genome shotgun (WGS) entry which is preliminary data.</text>
</comment>
<dbReference type="RefSeq" id="WP_114582494.1">
    <property type="nucleotide sequence ID" value="NZ_QPMH01000010.1"/>
</dbReference>
<dbReference type="InterPro" id="IPR051043">
    <property type="entry name" value="Sulfatase_Mod_Factor_Kinase"/>
</dbReference>
<dbReference type="InterPro" id="IPR042095">
    <property type="entry name" value="SUMF_sf"/>
</dbReference>
<proteinExistence type="predicted"/>
<dbReference type="PANTHER" id="PTHR23150:SF19">
    <property type="entry name" value="FORMYLGLYCINE-GENERATING ENZYME"/>
    <property type="match status" value="1"/>
</dbReference>
<evidence type="ECO:0000256" key="1">
    <source>
        <dbReference type="SAM" id="SignalP"/>
    </source>
</evidence>
<keyword evidence="4" id="KW-1185">Reference proteome</keyword>
<dbReference type="Gene3D" id="3.90.1580.10">
    <property type="entry name" value="paralog of FGE (formylglycine-generating enzyme)"/>
    <property type="match status" value="1"/>
</dbReference>
<dbReference type="PANTHER" id="PTHR23150">
    <property type="entry name" value="SULFATASE MODIFYING FACTOR 1, 2"/>
    <property type="match status" value="1"/>
</dbReference>
<dbReference type="EMBL" id="QPMH01000010">
    <property type="protein sequence ID" value="RDD61692.1"/>
    <property type="molecule type" value="Genomic_DNA"/>
</dbReference>
<feature type="domain" description="Sulfatase-modifying factor enzyme-like" evidence="2">
    <location>
        <begin position="26"/>
        <end position="280"/>
    </location>
</feature>
<organism evidence="3 4">
    <name type="scientific">Ferruginivarius sediminum</name>
    <dbReference type="NCBI Taxonomy" id="2661937"/>
    <lineage>
        <taxon>Bacteria</taxon>
        <taxon>Pseudomonadati</taxon>
        <taxon>Pseudomonadota</taxon>
        <taxon>Alphaproteobacteria</taxon>
        <taxon>Rhodospirillales</taxon>
        <taxon>Rhodospirillaceae</taxon>
        <taxon>Ferruginivarius</taxon>
    </lineage>
</organism>
<gene>
    <name evidence="3" type="ORF">DRB17_12245</name>
</gene>
<feature type="signal peptide" evidence="1">
    <location>
        <begin position="1"/>
        <end position="19"/>
    </location>
</feature>
<dbReference type="InterPro" id="IPR005532">
    <property type="entry name" value="SUMF_dom"/>
</dbReference>